<accession>A0A9P7VV39</accession>
<dbReference type="EMBL" id="MU250532">
    <property type="protein sequence ID" value="KAG7447117.1"/>
    <property type="molecule type" value="Genomic_DNA"/>
</dbReference>
<dbReference type="RefSeq" id="XP_043040617.1">
    <property type="nucleotide sequence ID" value="XM_043177064.1"/>
</dbReference>
<name>A0A9P7VV39_9AGAR</name>
<dbReference type="Proteomes" id="UP000812287">
    <property type="component" value="Unassembled WGS sequence"/>
</dbReference>
<reference evidence="1" key="1">
    <citation type="submission" date="2020-11" db="EMBL/GenBank/DDBJ databases">
        <title>Adaptations for nitrogen fixation in a non-lichenized fungal sporocarp promotes dispersal by wood-feeding termites.</title>
        <authorList>
            <consortium name="DOE Joint Genome Institute"/>
            <person name="Koch R.A."/>
            <person name="Yoon G."/>
            <person name="Arayal U."/>
            <person name="Lail K."/>
            <person name="Amirebrahimi M."/>
            <person name="Labutti K."/>
            <person name="Lipzen A."/>
            <person name="Riley R."/>
            <person name="Barry K."/>
            <person name="Henrissat B."/>
            <person name="Grigoriev I.V."/>
            <person name="Herr J.R."/>
            <person name="Aime M.C."/>
        </authorList>
    </citation>
    <scope>NUCLEOTIDE SEQUENCE</scope>
    <source>
        <strain evidence="1">MCA 3950</strain>
    </source>
</reference>
<sequence length="56" mass="6253">MSTISSFIAVIAVIAVAILFVKSDIFIQDRATVYHPSFRSLRNVLNATLNLAYHFP</sequence>
<organism evidence="1 2">
    <name type="scientific">Guyanagaster necrorhizus</name>
    <dbReference type="NCBI Taxonomy" id="856835"/>
    <lineage>
        <taxon>Eukaryota</taxon>
        <taxon>Fungi</taxon>
        <taxon>Dikarya</taxon>
        <taxon>Basidiomycota</taxon>
        <taxon>Agaricomycotina</taxon>
        <taxon>Agaricomycetes</taxon>
        <taxon>Agaricomycetidae</taxon>
        <taxon>Agaricales</taxon>
        <taxon>Marasmiineae</taxon>
        <taxon>Physalacriaceae</taxon>
        <taxon>Guyanagaster</taxon>
    </lineage>
</organism>
<dbReference type="AlphaFoldDB" id="A0A9P7VV39"/>
<keyword evidence="2" id="KW-1185">Reference proteome</keyword>
<protein>
    <submittedName>
        <fullName evidence="1">Uncharacterized protein</fullName>
    </submittedName>
</protein>
<gene>
    <name evidence="1" type="ORF">BT62DRAFT_1004692</name>
</gene>
<proteinExistence type="predicted"/>
<evidence type="ECO:0000313" key="1">
    <source>
        <dbReference type="EMBL" id="KAG7447117.1"/>
    </source>
</evidence>
<evidence type="ECO:0000313" key="2">
    <source>
        <dbReference type="Proteomes" id="UP000812287"/>
    </source>
</evidence>
<dbReference type="GeneID" id="66099351"/>
<comment type="caution">
    <text evidence="1">The sequence shown here is derived from an EMBL/GenBank/DDBJ whole genome shotgun (WGS) entry which is preliminary data.</text>
</comment>